<dbReference type="EMBL" id="OOIP01000007">
    <property type="protein sequence ID" value="SPO37446.1"/>
    <property type="molecule type" value="Genomic_DNA"/>
</dbReference>
<dbReference type="Gene3D" id="3.40.50.1000">
    <property type="entry name" value="HAD superfamily/HAD-like"/>
    <property type="match status" value="1"/>
</dbReference>
<dbReference type="GO" id="GO:0016791">
    <property type="term" value="F:phosphatase activity"/>
    <property type="evidence" value="ECO:0007669"/>
    <property type="project" value="UniProtKB-ARBA"/>
</dbReference>
<dbReference type="PANTHER" id="PTHR43316">
    <property type="entry name" value="HYDROLASE, HALOACID DELAHOGENASE-RELATED"/>
    <property type="match status" value="1"/>
</dbReference>
<evidence type="ECO:0000313" key="3">
    <source>
        <dbReference type="Proteomes" id="UP000323386"/>
    </source>
</evidence>
<evidence type="ECO:0000256" key="1">
    <source>
        <dbReference type="ARBA" id="ARBA00022801"/>
    </source>
</evidence>
<reference evidence="2 3" key="1">
    <citation type="submission" date="2018-03" db="EMBL/GenBank/DDBJ databases">
        <authorList>
            <person name="Guldener U."/>
        </authorList>
    </citation>
    <scope>NUCLEOTIDE SEQUENCE [LARGE SCALE GENOMIC DNA]</scope>
    <source>
        <strain evidence="2 3">DAOM196992</strain>
    </source>
</reference>
<dbReference type="InterPro" id="IPR036412">
    <property type="entry name" value="HAD-like_sf"/>
</dbReference>
<dbReference type="Pfam" id="PF00702">
    <property type="entry name" value="Hydrolase"/>
    <property type="match status" value="1"/>
</dbReference>
<dbReference type="AlphaFoldDB" id="A0A5C3F0K7"/>
<evidence type="ECO:0000313" key="2">
    <source>
        <dbReference type="EMBL" id="SPO37446.1"/>
    </source>
</evidence>
<dbReference type="PANTHER" id="PTHR43316:SF3">
    <property type="entry name" value="HALOACID DEHALOGENASE, TYPE II (AFU_ORTHOLOGUE AFUA_2G07750)-RELATED"/>
    <property type="match status" value="1"/>
</dbReference>
<name>A0A5C3F0K7_9BASI</name>
<dbReference type="SUPFAM" id="SSF56784">
    <property type="entry name" value="HAD-like"/>
    <property type="match status" value="1"/>
</dbReference>
<sequence>MSLRNVSVLYHDVFGTVVDWQSSISDACRATLRAHPCRSPLDQQQLLDDYDWDEFTRHWRRGYMVTTRQLSHTGNPHGITVDQIHLDTLDHAWDATTRQHLNQRWHTLTPWPDSVHALRRLAAHFAIGTLTNGNLALMVDMARSARLPWHFILTADTLGSFKPDDRMYTSALRLMHLDQTPQRGALVAAHLFDLEAAKRNRMTTIFVSGRPTEDSLPHDGTVPDYIDIVVRDLDELARLAQDTLAP</sequence>
<dbReference type="OrthoDB" id="2363873at2759"/>
<evidence type="ECO:0008006" key="4">
    <source>
        <dbReference type="Google" id="ProtNLM"/>
    </source>
</evidence>
<dbReference type="Gene3D" id="1.10.150.750">
    <property type="match status" value="1"/>
</dbReference>
<dbReference type="InterPro" id="IPR006439">
    <property type="entry name" value="HAD-SF_hydro_IA"/>
</dbReference>
<protein>
    <recommendedName>
        <fullName evidence="4">Haloacid dehalogenase</fullName>
    </recommendedName>
</protein>
<keyword evidence="3" id="KW-1185">Reference proteome</keyword>
<dbReference type="InterPro" id="IPR051540">
    <property type="entry name" value="S-2-haloacid_dehalogenase"/>
</dbReference>
<accession>A0A5C3F0K7</accession>
<dbReference type="NCBIfam" id="TIGR01493">
    <property type="entry name" value="HAD-SF-IA-v2"/>
    <property type="match status" value="1"/>
</dbReference>
<proteinExistence type="predicted"/>
<dbReference type="Proteomes" id="UP000323386">
    <property type="component" value="Unassembled WGS sequence"/>
</dbReference>
<dbReference type="InterPro" id="IPR023214">
    <property type="entry name" value="HAD_sf"/>
</dbReference>
<organism evidence="2 3">
    <name type="scientific">Pseudozyma flocculosa</name>
    <dbReference type="NCBI Taxonomy" id="84751"/>
    <lineage>
        <taxon>Eukaryota</taxon>
        <taxon>Fungi</taxon>
        <taxon>Dikarya</taxon>
        <taxon>Basidiomycota</taxon>
        <taxon>Ustilaginomycotina</taxon>
        <taxon>Ustilaginomycetes</taxon>
        <taxon>Ustilaginales</taxon>
        <taxon>Ustilaginaceae</taxon>
        <taxon>Pseudozyma</taxon>
    </lineage>
</organism>
<gene>
    <name evidence="2" type="ORF">PSFLO_02920</name>
</gene>
<keyword evidence="1" id="KW-0378">Hydrolase</keyword>